<organism evidence="6 7">
    <name type="scientific">Comamonas antarctica</name>
    <dbReference type="NCBI Taxonomy" id="2743470"/>
    <lineage>
        <taxon>Bacteria</taxon>
        <taxon>Pseudomonadati</taxon>
        <taxon>Pseudomonadota</taxon>
        <taxon>Betaproteobacteria</taxon>
        <taxon>Burkholderiales</taxon>
        <taxon>Comamonadaceae</taxon>
        <taxon>Comamonas</taxon>
    </lineage>
</organism>
<keyword evidence="3 6" id="KW-0560">Oxidoreductase</keyword>
<feature type="transmembrane region" description="Helical" evidence="4">
    <location>
        <begin position="43"/>
        <end position="60"/>
    </location>
</feature>
<keyword evidence="4" id="KW-0812">Transmembrane</keyword>
<dbReference type="EMBL" id="CP054840">
    <property type="protein sequence ID" value="QKV53514.1"/>
    <property type="molecule type" value="Genomic_DNA"/>
</dbReference>
<keyword evidence="7" id="KW-1185">Reference proteome</keyword>
<evidence type="ECO:0000256" key="4">
    <source>
        <dbReference type="SAM" id="Phobius"/>
    </source>
</evidence>
<dbReference type="AlphaFoldDB" id="A0A6N1X236"/>
<dbReference type="SMART" id="SM00564">
    <property type="entry name" value="PQQ"/>
    <property type="match status" value="6"/>
</dbReference>
<dbReference type="Gene3D" id="2.140.10.10">
    <property type="entry name" value="Quinoprotein alcohol dehydrogenase-like superfamily"/>
    <property type="match status" value="2"/>
</dbReference>
<dbReference type="KEGG" id="aant:HUK68_11805"/>
<feature type="transmembrane region" description="Helical" evidence="4">
    <location>
        <begin position="89"/>
        <end position="111"/>
    </location>
</feature>
<feature type="transmembrane region" description="Helical" evidence="4">
    <location>
        <begin position="65"/>
        <end position="83"/>
    </location>
</feature>
<protein>
    <submittedName>
        <fullName evidence="6">Membrane-bound PQQ-dependent dehydrogenase, glucose/quinate/shikimate family</fullName>
        <ecNumber evidence="6">1.1.-.-</ecNumber>
    </submittedName>
</protein>
<dbReference type="Pfam" id="PF01011">
    <property type="entry name" value="PQQ"/>
    <property type="match status" value="1"/>
</dbReference>
<feature type="transmembrane region" description="Helical" evidence="4">
    <location>
        <begin position="118"/>
        <end position="138"/>
    </location>
</feature>
<dbReference type="CDD" id="cd10280">
    <property type="entry name" value="PQQ_mGDH"/>
    <property type="match status" value="1"/>
</dbReference>
<dbReference type="InterPro" id="IPR017511">
    <property type="entry name" value="PQQ_mDH"/>
</dbReference>
<dbReference type="InterPro" id="IPR002372">
    <property type="entry name" value="PQQ_rpt_dom"/>
</dbReference>
<evidence type="ECO:0000313" key="7">
    <source>
        <dbReference type="Proteomes" id="UP000509579"/>
    </source>
</evidence>
<feature type="transmembrane region" description="Helical" evidence="4">
    <location>
        <begin position="12"/>
        <end position="31"/>
    </location>
</feature>
<dbReference type="GO" id="GO:0048038">
    <property type="term" value="F:quinone binding"/>
    <property type="evidence" value="ECO:0007669"/>
    <property type="project" value="InterPro"/>
</dbReference>
<dbReference type="InterPro" id="IPR011047">
    <property type="entry name" value="Quinoprotein_ADH-like_sf"/>
</dbReference>
<feature type="domain" description="Pyrrolo-quinoline quinone repeat" evidence="5">
    <location>
        <begin position="171"/>
        <end position="775"/>
    </location>
</feature>
<sequence>MANSSSSPPSRGWAAPVLGAVLALVGLALAYGGVQLALLGGSWFYLLAGIASLVSGGLLFKRKALGAQLFLLVVLATVLWALAEVGTSFWGLVPRLAPMLVLGLLAAVVLRTLRASRIALPVAGLQALALVAGAAALFTPHGSIENTAHKGTAIVNDMPAVKDATSDANSWKHYGRDADSTRFAPFDQINAKNVNQLEVAWTYRTGAQTGGGNEDQNTPIQVGDSVYLCTPQNKVIALNAETGAEKWVFDPKAQENKWWSRCRGVAYYEVPKVQDAAGARPAGKCDARIITTDKQGRLWALDAKSGEVCEGFGDTGKGYSDLSTGMGPYQDFYYMPTSQPLVAGDRVVIGGWVWDGKKTNQPSGVVRAYSLKDGTLDWAWDLGNAATTKLPADGESYTAGTPNFWSHGAYDAKLGLIYLPLGNATPDFWGAHRTEAMNKYSTSVVALNADTGREAWHFQSLRMDTWDYDNGTPPTLVDVPDGQGGSAPGLVLATKTHQLFLLDRATGKPLADVQERAAPQDVMTGDAPAAATQPWSVGMPQVANLQLREKDMWGATLFDQLYCRIKFKQLHYEGPYTKLTEKMTLIYPGYYGGFNWGGHTYDKRTGMLIVNDMVMPQIGFLHPQQGAAEKLAELKNNDITHASWATHLQEGTPYQALRGAFNSFLGLPCHQPSWGNLTAIDMNTKSIAWQVPLGTVEDSKLEGVRFGLPVPVGMPSLSGPFSTAGGLTFFAGSQDYYLRAFDSASGKELWKSRLPVGAQATPMTYLSPESGRQFVVVSAGGARMTADRGDYVIAYALKK</sequence>
<keyword evidence="4" id="KW-0472">Membrane</keyword>
<name>A0A6N1X236_9BURK</name>
<accession>A0A6N1X236</accession>
<dbReference type="EC" id="1.1.-.-" evidence="6"/>
<dbReference type="SUPFAM" id="SSF50998">
    <property type="entry name" value="Quinoprotein alcohol dehydrogenase-like"/>
    <property type="match status" value="1"/>
</dbReference>
<dbReference type="GO" id="GO:0016020">
    <property type="term" value="C:membrane"/>
    <property type="evidence" value="ECO:0007669"/>
    <property type="project" value="InterPro"/>
</dbReference>
<proteinExistence type="inferred from homology"/>
<dbReference type="NCBIfam" id="TIGR03074">
    <property type="entry name" value="PQQ_membr_DH"/>
    <property type="match status" value="1"/>
</dbReference>
<dbReference type="Proteomes" id="UP000509579">
    <property type="component" value="Chromosome"/>
</dbReference>
<dbReference type="RefSeq" id="WP_175504320.1">
    <property type="nucleotide sequence ID" value="NZ_CAURQT010000013.1"/>
</dbReference>
<reference evidence="6 7" key="1">
    <citation type="submission" date="2020-06" db="EMBL/GenBank/DDBJ databases">
        <title>Acidovorax antarctica sp. nov., isolated from Corinth ice sheet soil, Antarctic Fields Peninsula.</title>
        <authorList>
            <person name="Xu Q."/>
            <person name="Peng F."/>
        </authorList>
    </citation>
    <scope>NUCLEOTIDE SEQUENCE [LARGE SCALE GENOMIC DNA]</scope>
    <source>
        <strain evidence="6 7">16-35-5</strain>
    </source>
</reference>
<dbReference type="GO" id="GO:0008876">
    <property type="term" value="F:quinoprotein glucose dehydrogenase activity"/>
    <property type="evidence" value="ECO:0007669"/>
    <property type="project" value="TreeGrafter"/>
</dbReference>
<dbReference type="InterPro" id="IPR018391">
    <property type="entry name" value="PQQ_b-propeller_rpt"/>
</dbReference>
<comment type="cofactor">
    <cofactor evidence="1">
        <name>pyrroloquinoline quinone</name>
        <dbReference type="ChEBI" id="CHEBI:58442"/>
    </cofactor>
</comment>
<dbReference type="PANTHER" id="PTHR32303">
    <property type="entry name" value="QUINOPROTEIN ALCOHOL DEHYDROGENASE (CYTOCHROME C)"/>
    <property type="match status" value="1"/>
</dbReference>
<dbReference type="PANTHER" id="PTHR32303:SF4">
    <property type="entry name" value="QUINOPROTEIN GLUCOSE DEHYDROGENASE"/>
    <property type="match status" value="1"/>
</dbReference>
<evidence type="ECO:0000256" key="3">
    <source>
        <dbReference type="ARBA" id="ARBA00023002"/>
    </source>
</evidence>
<evidence type="ECO:0000256" key="1">
    <source>
        <dbReference type="ARBA" id="ARBA00001931"/>
    </source>
</evidence>
<evidence type="ECO:0000256" key="2">
    <source>
        <dbReference type="ARBA" id="ARBA00008156"/>
    </source>
</evidence>
<evidence type="ECO:0000313" key="6">
    <source>
        <dbReference type="EMBL" id="QKV53514.1"/>
    </source>
</evidence>
<comment type="similarity">
    <text evidence="2">Belongs to the bacterial PQQ dehydrogenase family.</text>
</comment>
<gene>
    <name evidence="6" type="ORF">HUK68_11805</name>
</gene>
<keyword evidence="4" id="KW-1133">Transmembrane helix</keyword>
<evidence type="ECO:0000259" key="5">
    <source>
        <dbReference type="Pfam" id="PF01011"/>
    </source>
</evidence>